<dbReference type="Proteomes" id="UP000199705">
    <property type="component" value="Unassembled WGS sequence"/>
</dbReference>
<dbReference type="PROSITE" id="PS50113">
    <property type="entry name" value="PAC"/>
    <property type="match status" value="1"/>
</dbReference>
<dbReference type="InterPro" id="IPR035965">
    <property type="entry name" value="PAS-like_dom_sf"/>
</dbReference>
<protein>
    <submittedName>
        <fullName evidence="3">PAS domain S-box-containing protein</fullName>
    </submittedName>
</protein>
<dbReference type="SUPFAM" id="SSF47384">
    <property type="entry name" value="Homodimeric domain of signal transducing histidine kinase"/>
    <property type="match status" value="1"/>
</dbReference>
<keyword evidence="1" id="KW-0175">Coiled coil</keyword>
<dbReference type="SMART" id="SM00065">
    <property type="entry name" value="GAF"/>
    <property type="match status" value="1"/>
</dbReference>
<feature type="domain" description="PAC" evidence="2">
    <location>
        <begin position="252"/>
        <end position="304"/>
    </location>
</feature>
<dbReference type="Gene3D" id="3.30.450.20">
    <property type="entry name" value="PAS domain"/>
    <property type="match status" value="1"/>
</dbReference>
<proteinExistence type="predicted"/>
<dbReference type="PANTHER" id="PTHR43102">
    <property type="entry name" value="SLR1143 PROTEIN"/>
    <property type="match status" value="1"/>
</dbReference>
<dbReference type="EMBL" id="FNCG01000009">
    <property type="protein sequence ID" value="SDH42389.1"/>
    <property type="molecule type" value="Genomic_DNA"/>
</dbReference>
<dbReference type="InterPro" id="IPR000700">
    <property type="entry name" value="PAS-assoc_C"/>
</dbReference>
<dbReference type="Pfam" id="PF01590">
    <property type="entry name" value="GAF"/>
    <property type="match status" value="1"/>
</dbReference>
<evidence type="ECO:0000259" key="2">
    <source>
        <dbReference type="PROSITE" id="PS50113"/>
    </source>
</evidence>
<dbReference type="InterPro" id="IPR029016">
    <property type="entry name" value="GAF-like_dom_sf"/>
</dbReference>
<dbReference type="AlphaFoldDB" id="A0A1G8CAQ0"/>
<dbReference type="STRING" id="551996.SAMN05192573_109179"/>
<name>A0A1G8CAQ0_9SPHI</name>
<dbReference type="Gene3D" id="3.30.450.40">
    <property type="match status" value="1"/>
</dbReference>
<evidence type="ECO:0000256" key="1">
    <source>
        <dbReference type="SAM" id="Coils"/>
    </source>
</evidence>
<evidence type="ECO:0000313" key="3">
    <source>
        <dbReference type="EMBL" id="SDH42389.1"/>
    </source>
</evidence>
<dbReference type="GO" id="GO:0000155">
    <property type="term" value="F:phosphorelay sensor kinase activity"/>
    <property type="evidence" value="ECO:0007669"/>
    <property type="project" value="InterPro"/>
</dbReference>
<dbReference type="InterPro" id="IPR003018">
    <property type="entry name" value="GAF"/>
</dbReference>
<reference evidence="4" key="1">
    <citation type="submission" date="2016-10" db="EMBL/GenBank/DDBJ databases">
        <authorList>
            <person name="Varghese N."/>
            <person name="Submissions S."/>
        </authorList>
    </citation>
    <scope>NUCLEOTIDE SEQUENCE [LARGE SCALE GENOMIC DNA]</scope>
    <source>
        <strain evidence="4">Gh-67</strain>
    </source>
</reference>
<feature type="coiled-coil region" evidence="1">
    <location>
        <begin position="144"/>
        <end position="178"/>
    </location>
</feature>
<dbReference type="SUPFAM" id="SSF55781">
    <property type="entry name" value="GAF domain-like"/>
    <property type="match status" value="1"/>
</dbReference>
<dbReference type="InterPro" id="IPR036097">
    <property type="entry name" value="HisK_dim/P_sf"/>
</dbReference>
<dbReference type="SUPFAM" id="SSF55785">
    <property type="entry name" value="PYP-like sensor domain (PAS domain)"/>
    <property type="match status" value="1"/>
</dbReference>
<dbReference type="NCBIfam" id="TIGR00229">
    <property type="entry name" value="sensory_box"/>
    <property type="match status" value="1"/>
</dbReference>
<gene>
    <name evidence="3" type="ORF">SAMN05192573_109179</name>
</gene>
<sequence length="378" mass="42375">MNNEPLRLRAVKRFKDLDNDIAVDLNDIVGLAAQICGTPVALVTLLDTDMQWFKAATGINISCTPRDLSFCNHTIIQKQVLVVPDLLNDKRFNTNPLVIEDPQARFYAGAPLITKDGHALGSLCVIDFKPHELNQQQIKSLKTLARQVVNLMELNSSLRSLEQQHQQSQSQKASISESEMKLKAIFDSSKDTHILVGRNLEVMAFNKSASVFIRSLYNKKLANGDNIIAYTEPALVNSFSKYFAIALTGRSIKREWELLSGTPNACWKETSFIPVKNNSSEVIGIAINSTDITTRKRHEEQINIQKEALNRIAIIQSHELRRPVASLLGILDLMRMENIDFGYFNIIEHTVNELDEKIRGIVKDSEDTIQGGHLAIVA</sequence>
<evidence type="ECO:0000313" key="4">
    <source>
        <dbReference type="Proteomes" id="UP000199705"/>
    </source>
</evidence>
<dbReference type="InterPro" id="IPR000014">
    <property type="entry name" value="PAS"/>
</dbReference>
<dbReference type="PANTHER" id="PTHR43102:SF2">
    <property type="entry name" value="GAF DOMAIN-CONTAINING PROTEIN"/>
    <property type="match status" value="1"/>
</dbReference>
<dbReference type="RefSeq" id="WP_091170248.1">
    <property type="nucleotide sequence ID" value="NZ_FNCG01000009.1"/>
</dbReference>
<organism evidence="3 4">
    <name type="scientific">Mucilaginibacter gossypii</name>
    <dbReference type="NCBI Taxonomy" id="551996"/>
    <lineage>
        <taxon>Bacteria</taxon>
        <taxon>Pseudomonadati</taxon>
        <taxon>Bacteroidota</taxon>
        <taxon>Sphingobacteriia</taxon>
        <taxon>Sphingobacteriales</taxon>
        <taxon>Sphingobacteriaceae</taxon>
        <taxon>Mucilaginibacter</taxon>
    </lineage>
</organism>
<accession>A0A1G8CAQ0</accession>
<keyword evidence="4" id="KW-1185">Reference proteome</keyword>